<comment type="catalytic activity">
    <reaction evidence="11">
        <text>all-trans-octaprenyl diphosphate + 4-hydroxybenzoate = 4-hydroxy-3-(all-trans-octaprenyl)benzoate + diphosphate</text>
        <dbReference type="Rhea" id="RHEA:27782"/>
        <dbReference type="ChEBI" id="CHEBI:1617"/>
        <dbReference type="ChEBI" id="CHEBI:17879"/>
        <dbReference type="ChEBI" id="CHEBI:33019"/>
        <dbReference type="ChEBI" id="CHEBI:57711"/>
        <dbReference type="EC" id="2.5.1.39"/>
    </reaction>
</comment>
<dbReference type="PANTHER" id="PTHR11048">
    <property type="entry name" value="PRENYLTRANSFERASES"/>
    <property type="match status" value="1"/>
</dbReference>
<feature type="transmembrane region" description="Helical" evidence="11">
    <location>
        <begin position="281"/>
        <end position="298"/>
    </location>
</feature>
<comment type="subcellular location">
    <subcellularLocation>
        <location evidence="11">Cell inner membrane</location>
        <topology evidence="11">Multi-pass membrane protein</topology>
    </subcellularLocation>
    <subcellularLocation>
        <location evidence="2">Membrane</location>
        <topology evidence="2">Multi-pass membrane protein</topology>
    </subcellularLocation>
</comment>
<dbReference type="Pfam" id="PF01040">
    <property type="entry name" value="UbiA"/>
    <property type="match status" value="1"/>
</dbReference>
<evidence type="ECO:0000256" key="5">
    <source>
        <dbReference type="ARBA" id="ARBA00022519"/>
    </source>
</evidence>
<dbReference type="Gene3D" id="1.20.120.1780">
    <property type="entry name" value="UbiA prenyltransferase"/>
    <property type="match status" value="1"/>
</dbReference>
<accession>A0ABY8SJ08</accession>
<evidence type="ECO:0000256" key="12">
    <source>
        <dbReference type="NCBIfam" id="TIGR01474"/>
    </source>
</evidence>
<proteinExistence type="inferred from homology"/>
<dbReference type="Proteomes" id="UP001238370">
    <property type="component" value="Chromosome"/>
</dbReference>
<evidence type="ECO:0000256" key="6">
    <source>
        <dbReference type="ARBA" id="ARBA00022679"/>
    </source>
</evidence>
<dbReference type="EMBL" id="CP094302">
    <property type="protein sequence ID" value="WHP85697.1"/>
    <property type="molecule type" value="Genomic_DNA"/>
</dbReference>
<dbReference type="RefSeq" id="WP_176564284.1">
    <property type="nucleotide sequence ID" value="NZ_AP028982.1"/>
</dbReference>
<dbReference type="GeneID" id="33939587"/>
<keyword evidence="11" id="KW-0460">Magnesium</keyword>
<evidence type="ECO:0000256" key="7">
    <source>
        <dbReference type="ARBA" id="ARBA00022688"/>
    </source>
</evidence>
<comment type="function">
    <text evidence="11">Catalyzes the prenylation of para-hydroxybenzoate (PHB) with an all-trans polyprenyl group. Mediates the second step in the final reaction sequence of ubiquinone-8 (UQ-8) biosynthesis, which is the condensation of the polyisoprenoid side chain with PHB, generating the first membrane-bound Q intermediate 3-octaprenyl-4-hydroxybenzoate.</text>
</comment>
<dbReference type="InterPro" id="IPR044878">
    <property type="entry name" value="UbiA_sf"/>
</dbReference>
<dbReference type="PANTHER" id="PTHR11048:SF28">
    <property type="entry name" value="4-HYDROXYBENZOATE POLYPRENYLTRANSFERASE, MITOCHONDRIAL"/>
    <property type="match status" value="1"/>
</dbReference>
<evidence type="ECO:0000256" key="11">
    <source>
        <dbReference type="HAMAP-Rule" id="MF_01635"/>
    </source>
</evidence>
<comment type="similarity">
    <text evidence="3 11">Belongs to the UbiA prenyltransferase family.</text>
</comment>
<evidence type="ECO:0000256" key="9">
    <source>
        <dbReference type="ARBA" id="ARBA00022989"/>
    </source>
</evidence>
<name>A0ABY8SJ08_9GAMM</name>
<evidence type="ECO:0000256" key="3">
    <source>
        <dbReference type="ARBA" id="ARBA00005985"/>
    </source>
</evidence>
<feature type="transmembrane region" description="Helical" evidence="11">
    <location>
        <begin position="250"/>
        <end position="269"/>
    </location>
</feature>
<evidence type="ECO:0000256" key="8">
    <source>
        <dbReference type="ARBA" id="ARBA00022692"/>
    </source>
</evidence>
<evidence type="ECO:0000256" key="2">
    <source>
        <dbReference type="ARBA" id="ARBA00004141"/>
    </source>
</evidence>
<dbReference type="InterPro" id="IPR000537">
    <property type="entry name" value="UbiA_prenyltransferase"/>
</dbReference>
<feature type="transmembrane region" description="Helical" evidence="11">
    <location>
        <begin position="225"/>
        <end position="244"/>
    </location>
</feature>
<dbReference type="Gene3D" id="1.10.357.140">
    <property type="entry name" value="UbiA prenyltransferase"/>
    <property type="match status" value="1"/>
</dbReference>
<dbReference type="PROSITE" id="PS00943">
    <property type="entry name" value="UBIA"/>
    <property type="match status" value="1"/>
</dbReference>
<evidence type="ECO:0000256" key="10">
    <source>
        <dbReference type="ARBA" id="ARBA00023136"/>
    </source>
</evidence>
<dbReference type="InterPro" id="IPR006370">
    <property type="entry name" value="HB_polyprenyltransferase-like"/>
</dbReference>
<keyword evidence="14" id="KW-1185">Reference proteome</keyword>
<gene>
    <name evidence="11 13" type="primary">ubiA</name>
    <name evidence="13" type="ORF">MQ095_01000</name>
</gene>
<keyword evidence="9 11" id="KW-1133">Transmembrane helix</keyword>
<keyword evidence="7 11" id="KW-0831">Ubiquinone biosynthesis</keyword>
<comment type="cofactor">
    <cofactor evidence="1 11">
        <name>Mg(2+)</name>
        <dbReference type="ChEBI" id="CHEBI:18420"/>
    </cofactor>
</comment>
<dbReference type="HAMAP" id="MF_01635">
    <property type="entry name" value="UbiA"/>
    <property type="match status" value="1"/>
</dbReference>
<dbReference type="InterPro" id="IPR039653">
    <property type="entry name" value="Prenyltransferase"/>
</dbReference>
<reference evidence="13 14" key="1">
    <citation type="submission" date="2022-03" db="EMBL/GenBank/DDBJ databases">
        <title>Survey of Intraspecific Variation of Edwardsiella anguillarum Isolates from Non-Anguillid Fish Host Originating from Varied Geographic Locations.</title>
        <authorList>
            <person name="Armwood A.R."/>
            <person name="Woodyard E."/>
            <person name="Waldbieser G.C."/>
            <person name="Camus A.C."/>
            <person name="Divya D."/>
            <person name="Tekedar H."/>
            <person name="Soto E."/>
            <person name="Stein C."/>
            <person name="Ucko M."/>
            <person name="Ware C."/>
            <person name="Griffin M.J."/>
        </authorList>
    </citation>
    <scope>NUCLEOTIDE SEQUENCE [LARGE SCALE GENOMIC DNA]</scope>
    <source>
        <strain evidence="13 14">R18-35-2</strain>
    </source>
</reference>
<evidence type="ECO:0000256" key="4">
    <source>
        <dbReference type="ARBA" id="ARBA00022475"/>
    </source>
</evidence>
<keyword evidence="5 11" id="KW-0997">Cell inner membrane</keyword>
<feature type="transmembrane region" description="Helical" evidence="11">
    <location>
        <begin position="111"/>
        <end position="144"/>
    </location>
</feature>
<feature type="transmembrane region" description="Helical" evidence="11">
    <location>
        <begin position="61"/>
        <end position="82"/>
    </location>
</feature>
<keyword evidence="4 11" id="KW-1003">Cell membrane</keyword>
<keyword evidence="6 11" id="KW-0808">Transferase</keyword>
<comment type="pathway">
    <text evidence="11">Cofactor biosynthesis; ubiquinone biosynthesis.</text>
</comment>
<evidence type="ECO:0000313" key="14">
    <source>
        <dbReference type="Proteomes" id="UP001238370"/>
    </source>
</evidence>
<dbReference type="CDD" id="cd13959">
    <property type="entry name" value="PT_UbiA_COQ2"/>
    <property type="match status" value="1"/>
</dbReference>
<dbReference type="EC" id="2.5.1.39" evidence="11 12"/>
<dbReference type="GO" id="GO:0008412">
    <property type="term" value="F:4-hydroxybenzoate polyprenyltransferase activity"/>
    <property type="evidence" value="ECO:0007669"/>
    <property type="project" value="UniProtKB-EC"/>
</dbReference>
<feature type="transmembrane region" description="Helical" evidence="11">
    <location>
        <begin position="35"/>
        <end position="55"/>
    </location>
</feature>
<keyword evidence="10 11" id="KW-0472">Membrane</keyword>
<protein>
    <recommendedName>
        <fullName evidence="11 12">4-hydroxybenzoate octaprenyltransferase</fullName>
        <ecNumber evidence="11 12">2.5.1.39</ecNumber>
    </recommendedName>
    <alternativeName>
        <fullName evidence="11">4-HB polyprenyltransferase</fullName>
    </alternativeName>
</protein>
<evidence type="ECO:0000256" key="1">
    <source>
        <dbReference type="ARBA" id="ARBA00001946"/>
    </source>
</evidence>
<dbReference type="InterPro" id="IPR030470">
    <property type="entry name" value="UbiA_prenylTrfase_CS"/>
</dbReference>
<organism evidence="13 14">
    <name type="scientific">Edwardsiella anguillarum</name>
    <dbReference type="NCBI Taxonomy" id="1821960"/>
    <lineage>
        <taxon>Bacteria</taxon>
        <taxon>Pseudomonadati</taxon>
        <taxon>Pseudomonadota</taxon>
        <taxon>Gammaproteobacteria</taxon>
        <taxon>Enterobacterales</taxon>
        <taxon>Hafniaceae</taxon>
        <taxon>Edwardsiella</taxon>
    </lineage>
</organism>
<sequence length="299" mass="33680">MVDNARKRREQGVEGCVTQSKWLAYCRLMRIDKPIGSLLLLWPTYWALWLAGGAAPGGKLLLVFTCGVFFMRAAGCVINDFADRHFDGHVKRTCQRPLPCGALSEREAKTLFVLLVALSFTLVLTLNAMTIWLSVAALTLAWLYPFIKRFSHFPQVILGMAFGWSIPMAYAAVGESLPLSCWLLFAANICWTVAYDTQYAMVDRDDDLRIGIRSTAILFGRYDRLMIGLLQLATLLLLLWVGELNQLQGAYYWGVLLAAALFVYQQRLIARRARTSCFRAFMNNNYVGLILFLGILLAL</sequence>
<dbReference type="NCBIfam" id="TIGR01474">
    <property type="entry name" value="ubiA_proteo"/>
    <property type="match status" value="1"/>
</dbReference>
<evidence type="ECO:0000313" key="13">
    <source>
        <dbReference type="EMBL" id="WHP85697.1"/>
    </source>
</evidence>
<keyword evidence="8 11" id="KW-0812">Transmembrane</keyword>